<dbReference type="GO" id="GO:0043190">
    <property type="term" value="C:ATP-binding cassette (ABC) transporter complex"/>
    <property type="evidence" value="ECO:0007669"/>
    <property type="project" value="InterPro"/>
</dbReference>
<feature type="transmembrane region" description="Helical" evidence="8">
    <location>
        <begin position="29"/>
        <end position="51"/>
    </location>
</feature>
<evidence type="ECO:0000256" key="3">
    <source>
        <dbReference type="ARBA" id="ARBA00022448"/>
    </source>
</evidence>
<dbReference type="NCBIfam" id="TIGR01726">
    <property type="entry name" value="HEQRo_perm_3TM"/>
    <property type="match status" value="1"/>
</dbReference>
<evidence type="ECO:0000256" key="4">
    <source>
        <dbReference type="ARBA" id="ARBA00022475"/>
    </source>
</evidence>
<reference evidence="10 13" key="1">
    <citation type="submission" date="2016-08" db="EMBL/GenBank/DDBJ databases">
        <title>Candidatus Dactylopiibacterium carminicum genome sequence.</title>
        <authorList>
            <person name="Ramirez-Puebla S.T."/>
            <person name="Ormeno-Orrillo E."/>
            <person name="Vera-Ponce De Leon A."/>
            <person name="Luis L."/>
            <person name="Sanchez-Flores A."/>
            <person name="Monica R."/>
            <person name="Martinez-Romero E."/>
        </authorList>
    </citation>
    <scope>NUCLEOTIDE SEQUENCE [LARGE SCALE GENOMIC DNA]</scope>
    <source>
        <strain evidence="10">END1</strain>
    </source>
</reference>
<dbReference type="RefSeq" id="WP_095524193.1">
    <property type="nucleotide sequence ID" value="NZ_MDUX01000017.1"/>
</dbReference>
<evidence type="ECO:0000313" key="10">
    <source>
        <dbReference type="EMBL" id="KAF7599611.1"/>
    </source>
</evidence>
<keyword evidence="3 8" id="KW-0813">Transport</keyword>
<keyword evidence="7 8" id="KW-0472">Membrane</keyword>
<feature type="transmembrane region" description="Helical" evidence="8">
    <location>
        <begin position="96"/>
        <end position="116"/>
    </location>
</feature>
<evidence type="ECO:0000256" key="1">
    <source>
        <dbReference type="ARBA" id="ARBA00004429"/>
    </source>
</evidence>
<comment type="subcellular location">
    <subcellularLocation>
        <location evidence="1">Cell inner membrane</location>
        <topology evidence="1">Multi-pass membrane protein</topology>
    </subcellularLocation>
    <subcellularLocation>
        <location evidence="8">Cell membrane</location>
        <topology evidence="8">Multi-pass membrane protein</topology>
    </subcellularLocation>
</comment>
<dbReference type="PROSITE" id="PS50928">
    <property type="entry name" value="ABC_TM1"/>
    <property type="match status" value="1"/>
</dbReference>
<evidence type="ECO:0000313" key="12">
    <source>
        <dbReference type="Proteomes" id="UP000216107"/>
    </source>
</evidence>
<dbReference type="PANTHER" id="PTHR30614">
    <property type="entry name" value="MEMBRANE COMPONENT OF AMINO ACID ABC TRANSPORTER"/>
    <property type="match status" value="1"/>
</dbReference>
<feature type="transmembrane region" description="Helical" evidence="8">
    <location>
        <begin position="63"/>
        <end position="84"/>
    </location>
</feature>
<dbReference type="InterPro" id="IPR043429">
    <property type="entry name" value="ArtM/GltK/GlnP/TcyL/YhdX-like"/>
</dbReference>
<evidence type="ECO:0000256" key="5">
    <source>
        <dbReference type="ARBA" id="ARBA00022692"/>
    </source>
</evidence>
<comment type="similarity">
    <text evidence="2">Belongs to the binding-protein-dependent transport system permease family. HisMQ subfamily.</text>
</comment>
<protein>
    <submittedName>
        <fullName evidence="11">Amino acid ABC transporter permease</fullName>
    </submittedName>
</protein>
<keyword evidence="13" id="KW-1185">Reference proteome</keyword>
<dbReference type="InterPro" id="IPR000515">
    <property type="entry name" value="MetI-like"/>
</dbReference>
<dbReference type="EMBL" id="MDUX01000017">
    <property type="protein sequence ID" value="KAF7599611.1"/>
    <property type="molecule type" value="Genomic_DNA"/>
</dbReference>
<reference evidence="11 12" key="2">
    <citation type="submission" date="2017-07" db="EMBL/GenBank/DDBJ databases">
        <title>Candidatus Dactylopiibacterium carminicum, a nitrogen-fixing symbiont of the cochineal insect Dactylopius coccus and Dactylopius opuntiae (Hemiptera: Coccoidea: Dactylopiidae).</title>
        <authorList>
            <person name="Vera A."/>
        </authorList>
    </citation>
    <scope>NUCLEOTIDE SEQUENCE [LARGE SCALE GENOMIC DNA]</scope>
    <source>
        <strain evidence="11 12">NFDCM</strain>
    </source>
</reference>
<comment type="caution">
    <text evidence="11">The sequence shown here is derived from an EMBL/GenBank/DDBJ whole genome shotgun (WGS) entry which is preliminary data.</text>
</comment>
<dbReference type="Proteomes" id="UP000623509">
    <property type="component" value="Unassembled WGS sequence"/>
</dbReference>
<keyword evidence="5 8" id="KW-0812">Transmembrane</keyword>
<dbReference type="EMBL" id="NMRN01000008">
    <property type="protein sequence ID" value="PAS94258.1"/>
    <property type="molecule type" value="Genomic_DNA"/>
</dbReference>
<evidence type="ECO:0000259" key="9">
    <source>
        <dbReference type="PROSITE" id="PS50928"/>
    </source>
</evidence>
<evidence type="ECO:0000256" key="7">
    <source>
        <dbReference type="ARBA" id="ARBA00023136"/>
    </source>
</evidence>
<evidence type="ECO:0000313" key="11">
    <source>
        <dbReference type="EMBL" id="PAS94258.1"/>
    </source>
</evidence>
<keyword evidence="4" id="KW-1003">Cell membrane</keyword>
<evidence type="ECO:0000256" key="6">
    <source>
        <dbReference type="ARBA" id="ARBA00022989"/>
    </source>
</evidence>
<sequence length="232" mass="25318">MLDILHEYGLMFLVGTWPVGPLGGFANTLVLAGLGLGLGLSFPLAMLLALARTGSIRWLKMLATVWVYTFRGIPLVMVVFWAYFLLPVMIDTTVPAFATALAAIVVYESAFLAEIVRAGLDGLPKGQMEAARSIGLSYAQAMKSVILPQALLNIIPSLVSQFVSTIKATSIVYIIGVQEITFSAQQINSIEMTRALSVFLVLAAFYFVACLELSQFARWLEARIRARQLRPA</sequence>
<name>A0A272EVW7_9RHOO</name>
<dbReference type="Proteomes" id="UP000216107">
    <property type="component" value="Unassembled WGS sequence"/>
</dbReference>
<dbReference type="SUPFAM" id="SSF161098">
    <property type="entry name" value="MetI-like"/>
    <property type="match status" value="1"/>
</dbReference>
<evidence type="ECO:0000313" key="13">
    <source>
        <dbReference type="Proteomes" id="UP000623509"/>
    </source>
</evidence>
<dbReference type="AlphaFoldDB" id="A0A272EVW7"/>
<evidence type="ECO:0000256" key="2">
    <source>
        <dbReference type="ARBA" id="ARBA00010072"/>
    </source>
</evidence>
<feature type="domain" description="ABC transmembrane type-1" evidence="9">
    <location>
        <begin position="25"/>
        <end position="211"/>
    </location>
</feature>
<dbReference type="InterPro" id="IPR010065">
    <property type="entry name" value="AA_ABC_transptr_permease_3TM"/>
</dbReference>
<dbReference type="CDD" id="cd06261">
    <property type="entry name" value="TM_PBP2"/>
    <property type="match status" value="1"/>
</dbReference>
<dbReference type="GO" id="GO:0006865">
    <property type="term" value="P:amino acid transport"/>
    <property type="evidence" value="ECO:0007669"/>
    <property type="project" value="TreeGrafter"/>
</dbReference>
<proteinExistence type="inferred from homology"/>
<organism evidence="11 12">
    <name type="scientific">Candidatus Dactylopiibacterium carminicum</name>
    <dbReference type="NCBI Taxonomy" id="857335"/>
    <lineage>
        <taxon>Bacteria</taxon>
        <taxon>Pseudomonadati</taxon>
        <taxon>Pseudomonadota</taxon>
        <taxon>Betaproteobacteria</taxon>
        <taxon>Rhodocyclales</taxon>
        <taxon>Rhodocyclaceae</taxon>
        <taxon>Candidatus Dactylopiibacterium</taxon>
    </lineage>
</organism>
<accession>A0A272EVW7</accession>
<dbReference type="Pfam" id="PF00528">
    <property type="entry name" value="BPD_transp_1"/>
    <property type="match status" value="1"/>
</dbReference>
<dbReference type="OrthoDB" id="9809799at2"/>
<feature type="transmembrane region" description="Helical" evidence="8">
    <location>
        <begin position="195"/>
        <end position="220"/>
    </location>
</feature>
<dbReference type="GO" id="GO:0022857">
    <property type="term" value="F:transmembrane transporter activity"/>
    <property type="evidence" value="ECO:0007669"/>
    <property type="project" value="InterPro"/>
</dbReference>
<evidence type="ECO:0000256" key="8">
    <source>
        <dbReference type="RuleBase" id="RU363032"/>
    </source>
</evidence>
<dbReference type="InterPro" id="IPR035906">
    <property type="entry name" value="MetI-like_sf"/>
</dbReference>
<gene>
    <name evidence="10" type="ORF">BGI27_07040</name>
    <name evidence="11" type="ORF">CGU29_04410</name>
</gene>
<dbReference type="Gene3D" id="1.10.3720.10">
    <property type="entry name" value="MetI-like"/>
    <property type="match status" value="1"/>
</dbReference>
<keyword evidence="6 8" id="KW-1133">Transmembrane helix</keyword>
<dbReference type="PANTHER" id="PTHR30614:SF21">
    <property type="entry name" value="AMINO ACID ABC TRANSPORTER PERMEASE"/>
    <property type="match status" value="1"/>
</dbReference>